<name>A0A5B7DIC0_PORTR</name>
<reference evidence="2 3" key="1">
    <citation type="submission" date="2019-05" db="EMBL/GenBank/DDBJ databases">
        <title>Another draft genome of Portunus trituberculatus and its Hox gene families provides insights of decapod evolution.</title>
        <authorList>
            <person name="Jeong J.-H."/>
            <person name="Song I."/>
            <person name="Kim S."/>
            <person name="Choi T."/>
            <person name="Kim D."/>
            <person name="Ryu S."/>
            <person name="Kim W."/>
        </authorList>
    </citation>
    <scope>NUCLEOTIDE SEQUENCE [LARGE SCALE GENOMIC DNA]</scope>
    <source>
        <tissue evidence="2">Muscle</tissue>
    </source>
</reference>
<feature type="region of interest" description="Disordered" evidence="1">
    <location>
        <begin position="26"/>
        <end position="62"/>
    </location>
</feature>
<dbReference type="AlphaFoldDB" id="A0A5B7DIC0"/>
<sequence>MKTFGKFVASYSKLTTTGLTEGITQVNQHTKRQSKDSVEMEVFEDDEEVNLLDTQESSHAFD</sequence>
<organism evidence="2 3">
    <name type="scientific">Portunus trituberculatus</name>
    <name type="common">Swimming crab</name>
    <name type="synonym">Neptunus trituberculatus</name>
    <dbReference type="NCBI Taxonomy" id="210409"/>
    <lineage>
        <taxon>Eukaryota</taxon>
        <taxon>Metazoa</taxon>
        <taxon>Ecdysozoa</taxon>
        <taxon>Arthropoda</taxon>
        <taxon>Crustacea</taxon>
        <taxon>Multicrustacea</taxon>
        <taxon>Malacostraca</taxon>
        <taxon>Eumalacostraca</taxon>
        <taxon>Eucarida</taxon>
        <taxon>Decapoda</taxon>
        <taxon>Pleocyemata</taxon>
        <taxon>Brachyura</taxon>
        <taxon>Eubrachyura</taxon>
        <taxon>Portunoidea</taxon>
        <taxon>Portunidae</taxon>
        <taxon>Portuninae</taxon>
        <taxon>Portunus</taxon>
    </lineage>
</organism>
<keyword evidence="3" id="KW-1185">Reference proteome</keyword>
<dbReference type="EMBL" id="VSRR010000946">
    <property type="protein sequence ID" value="MPC21148.1"/>
    <property type="molecule type" value="Genomic_DNA"/>
</dbReference>
<protein>
    <submittedName>
        <fullName evidence="2">Uncharacterized protein</fullName>
    </submittedName>
</protein>
<dbReference type="Proteomes" id="UP000324222">
    <property type="component" value="Unassembled WGS sequence"/>
</dbReference>
<proteinExistence type="predicted"/>
<feature type="compositionally biased region" description="Acidic residues" evidence="1">
    <location>
        <begin position="39"/>
        <end position="50"/>
    </location>
</feature>
<comment type="caution">
    <text evidence="2">The sequence shown here is derived from an EMBL/GenBank/DDBJ whole genome shotgun (WGS) entry which is preliminary data.</text>
</comment>
<evidence type="ECO:0000313" key="3">
    <source>
        <dbReference type="Proteomes" id="UP000324222"/>
    </source>
</evidence>
<evidence type="ECO:0000313" key="2">
    <source>
        <dbReference type="EMBL" id="MPC21148.1"/>
    </source>
</evidence>
<feature type="compositionally biased region" description="Polar residues" evidence="1">
    <location>
        <begin position="52"/>
        <end position="62"/>
    </location>
</feature>
<gene>
    <name evidence="2" type="ORF">E2C01_014124</name>
</gene>
<accession>A0A5B7DIC0</accession>
<evidence type="ECO:0000256" key="1">
    <source>
        <dbReference type="SAM" id="MobiDB-lite"/>
    </source>
</evidence>